<evidence type="ECO:0000313" key="2">
    <source>
        <dbReference type="Proteomes" id="UP000756530"/>
    </source>
</evidence>
<dbReference type="PANTHER" id="PTHR46246:SF1">
    <property type="entry name" value="GUANOSINE-3',5'-BIS(DIPHOSPHATE) 3'-PYROPHOSPHOHYDROLASE MESH1"/>
    <property type="match status" value="1"/>
</dbReference>
<keyword evidence="2" id="KW-1185">Reference proteome</keyword>
<dbReference type="Proteomes" id="UP000756530">
    <property type="component" value="Unassembled WGS sequence"/>
</dbReference>
<dbReference type="RefSeq" id="WP_218392279.1">
    <property type="nucleotide sequence ID" value="NZ_JAHUZE010000002.1"/>
</dbReference>
<dbReference type="InterPro" id="IPR052194">
    <property type="entry name" value="MESH1"/>
</dbReference>
<reference evidence="1 2" key="1">
    <citation type="submission" date="2021-05" db="EMBL/GenBank/DDBJ databases">
        <title>Culturable bacteria isolated from Daya Bay.</title>
        <authorList>
            <person name="Zheng W."/>
            <person name="Yu S."/>
            <person name="Huang Y."/>
        </authorList>
    </citation>
    <scope>NUCLEOTIDE SEQUENCE [LARGE SCALE GENOMIC DNA]</scope>
    <source>
        <strain evidence="1 2">DP4N28-5</strain>
    </source>
</reference>
<protein>
    <submittedName>
        <fullName evidence="1">HD domain-containing protein</fullName>
    </submittedName>
</protein>
<gene>
    <name evidence="1" type="ORF">KJP28_09320</name>
</gene>
<name>A0ABS6T1L2_9RHOB</name>
<dbReference type="Pfam" id="PF13328">
    <property type="entry name" value="HD_4"/>
    <property type="match status" value="1"/>
</dbReference>
<accession>A0ABS6T1L2</accession>
<organism evidence="1 2">
    <name type="scientific">Maritimibacter dapengensis</name>
    <dbReference type="NCBI Taxonomy" id="2836868"/>
    <lineage>
        <taxon>Bacteria</taxon>
        <taxon>Pseudomonadati</taxon>
        <taxon>Pseudomonadota</taxon>
        <taxon>Alphaproteobacteria</taxon>
        <taxon>Rhodobacterales</taxon>
        <taxon>Roseobacteraceae</taxon>
        <taxon>Maritimibacter</taxon>
    </lineage>
</organism>
<evidence type="ECO:0000313" key="1">
    <source>
        <dbReference type="EMBL" id="MBV7379129.1"/>
    </source>
</evidence>
<dbReference type="EMBL" id="JAHUZE010000002">
    <property type="protein sequence ID" value="MBV7379129.1"/>
    <property type="molecule type" value="Genomic_DNA"/>
</dbReference>
<sequence length="195" mass="21377">MLTHRYDDALGLAARLHRSQVRKGSGVPYLSHLLSVSALVIEHHGDEDQAIAGLLHDAVEDQGGQPTADMIRTTFGDRVADIVLACTDAVEQDLVPWEERKTGYIASLADKGEDALLVTSCDKLHNATSILVDLSTMGLAVFDRFTANRDSTLWYYRALADELQRVRPSPLSDRLAAVVTRMEQAARADPTALHD</sequence>
<comment type="caution">
    <text evidence="1">The sequence shown here is derived from an EMBL/GenBank/DDBJ whole genome shotgun (WGS) entry which is preliminary data.</text>
</comment>
<proteinExistence type="predicted"/>
<dbReference type="PANTHER" id="PTHR46246">
    <property type="entry name" value="GUANOSINE-3',5'-BIS(DIPHOSPHATE) 3'-PYROPHOSPHOHYDROLASE MESH1"/>
    <property type="match status" value="1"/>
</dbReference>